<sequence length="118" mass="13285">MLLQQCTKPLVPEITRRNEMGLLNVGLLIHDPEYLIFVIIDANEYSDLASSMGLPREAPEALALQNPKIGKGFPFNGIINPEITEKFILDISDGKIQSWDEQALKAINLDQIETHDER</sequence>
<dbReference type="EMBL" id="WIGN01000560">
    <property type="protein sequence ID" value="KAF6788487.1"/>
    <property type="molecule type" value="Genomic_DNA"/>
</dbReference>
<accession>A0A8H6IP29</accession>
<comment type="caution">
    <text evidence="1">The sequence shown here is derived from an EMBL/GenBank/DDBJ whole genome shotgun (WGS) entry which is preliminary data.</text>
</comment>
<name>A0A8H6IP29_9PEZI</name>
<proteinExistence type="predicted"/>
<dbReference type="GO" id="GO:0016853">
    <property type="term" value="F:isomerase activity"/>
    <property type="evidence" value="ECO:0007669"/>
    <property type="project" value="UniProtKB-KW"/>
</dbReference>
<dbReference type="Gene3D" id="3.40.30.10">
    <property type="entry name" value="Glutaredoxin"/>
    <property type="match status" value="1"/>
</dbReference>
<reference evidence="1 2" key="1">
    <citation type="journal article" date="2020" name="Phytopathology">
        <title>Genome Sequence Resources of Colletotrichum truncatum, C. plurivorum, C. musicola, and C. sojae: Four Species Pathogenic to Soybean (Glycine max).</title>
        <authorList>
            <person name="Rogerio F."/>
            <person name="Boufleur T.R."/>
            <person name="Ciampi-Guillardi M."/>
            <person name="Sukno S.A."/>
            <person name="Thon M.R."/>
            <person name="Massola Junior N.S."/>
            <person name="Baroncelli R."/>
        </authorList>
    </citation>
    <scope>NUCLEOTIDE SEQUENCE [LARGE SCALE GENOMIC DNA]</scope>
    <source>
        <strain evidence="1 2">LFN0009</strain>
    </source>
</reference>
<dbReference type="AlphaFoldDB" id="A0A8H6IP29"/>
<gene>
    <name evidence="1" type="ORF">CSOJ01_14983</name>
</gene>
<evidence type="ECO:0000313" key="2">
    <source>
        <dbReference type="Proteomes" id="UP000652219"/>
    </source>
</evidence>
<organism evidence="1 2">
    <name type="scientific">Colletotrichum sojae</name>
    <dbReference type="NCBI Taxonomy" id="2175907"/>
    <lineage>
        <taxon>Eukaryota</taxon>
        <taxon>Fungi</taxon>
        <taxon>Dikarya</taxon>
        <taxon>Ascomycota</taxon>
        <taxon>Pezizomycotina</taxon>
        <taxon>Sordariomycetes</taxon>
        <taxon>Hypocreomycetidae</taxon>
        <taxon>Glomerellales</taxon>
        <taxon>Glomerellaceae</taxon>
        <taxon>Colletotrichum</taxon>
        <taxon>Colletotrichum orchidearum species complex</taxon>
    </lineage>
</organism>
<evidence type="ECO:0000313" key="1">
    <source>
        <dbReference type="EMBL" id="KAF6788487.1"/>
    </source>
</evidence>
<keyword evidence="2" id="KW-1185">Reference proteome</keyword>
<protein>
    <submittedName>
        <fullName evidence="1">Protein disulfide-isomerase</fullName>
    </submittedName>
</protein>
<keyword evidence="1" id="KW-0413">Isomerase</keyword>
<dbReference type="Proteomes" id="UP000652219">
    <property type="component" value="Unassembled WGS sequence"/>
</dbReference>